<keyword evidence="9" id="KW-0472">Membrane</keyword>
<evidence type="ECO:0000256" key="8">
    <source>
        <dbReference type="ARBA" id="ARBA00023077"/>
    </source>
</evidence>
<evidence type="ECO:0000256" key="5">
    <source>
        <dbReference type="ARBA" id="ARBA00022692"/>
    </source>
</evidence>
<keyword evidence="3" id="KW-1134">Transmembrane beta strand</keyword>
<dbReference type="Proteomes" id="UP000199608">
    <property type="component" value="Unassembled WGS sequence"/>
</dbReference>
<dbReference type="Gene3D" id="2.40.170.20">
    <property type="entry name" value="TonB-dependent receptor, beta-barrel domain"/>
    <property type="match status" value="1"/>
</dbReference>
<evidence type="ECO:0000256" key="3">
    <source>
        <dbReference type="ARBA" id="ARBA00022452"/>
    </source>
</evidence>
<dbReference type="InterPro" id="IPR039426">
    <property type="entry name" value="TonB-dep_rcpt-like"/>
</dbReference>
<keyword evidence="5" id="KW-0812">Transmembrane</keyword>
<dbReference type="PANTHER" id="PTHR32552:SF81">
    <property type="entry name" value="TONB-DEPENDENT OUTER MEMBRANE RECEPTOR"/>
    <property type="match status" value="1"/>
</dbReference>
<evidence type="ECO:0000256" key="10">
    <source>
        <dbReference type="ARBA" id="ARBA00023237"/>
    </source>
</evidence>
<dbReference type="EMBL" id="FNLL01000006">
    <property type="protein sequence ID" value="SDU29514.1"/>
    <property type="molecule type" value="Genomic_DNA"/>
</dbReference>
<protein>
    <submittedName>
        <fullName evidence="12">Iron complex outermembrane recepter protein</fullName>
    </submittedName>
</protein>
<keyword evidence="6" id="KW-0408">Iron</keyword>
<evidence type="ECO:0000259" key="11">
    <source>
        <dbReference type="Pfam" id="PF00593"/>
    </source>
</evidence>
<feature type="domain" description="TonB-dependent receptor-like beta-barrel" evidence="11">
    <location>
        <begin position="122"/>
        <end position="237"/>
    </location>
</feature>
<keyword evidence="10" id="KW-0998">Cell outer membrane</keyword>
<keyword evidence="2" id="KW-0813">Transport</keyword>
<evidence type="ECO:0000256" key="2">
    <source>
        <dbReference type="ARBA" id="ARBA00022448"/>
    </source>
</evidence>
<reference evidence="13" key="1">
    <citation type="submission" date="2016-10" db="EMBL/GenBank/DDBJ databases">
        <authorList>
            <person name="Varghese N."/>
            <person name="Submissions S."/>
        </authorList>
    </citation>
    <scope>NUCLEOTIDE SEQUENCE [LARGE SCALE GENOMIC DNA]</scope>
    <source>
        <strain evidence="13">DSM 3384</strain>
    </source>
</reference>
<dbReference type="GO" id="GO:0006826">
    <property type="term" value="P:iron ion transport"/>
    <property type="evidence" value="ECO:0007669"/>
    <property type="project" value="UniProtKB-KW"/>
</dbReference>
<dbReference type="GO" id="GO:0009279">
    <property type="term" value="C:cell outer membrane"/>
    <property type="evidence" value="ECO:0007669"/>
    <property type="project" value="UniProtKB-SubCell"/>
</dbReference>
<comment type="subcellular location">
    <subcellularLocation>
        <location evidence="1">Cell outer membrane</location>
        <topology evidence="1">Multi-pass membrane protein</topology>
    </subcellularLocation>
</comment>
<dbReference type="SUPFAM" id="SSF56935">
    <property type="entry name" value="Porins"/>
    <property type="match status" value="1"/>
</dbReference>
<proteinExistence type="predicted"/>
<dbReference type="InterPro" id="IPR036942">
    <property type="entry name" value="Beta-barrel_TonB_sf"/>
</dbReference>
<organism evidence="12 13">
    <name type="scientific">Desulfobacula phenolica</name>
    <dbReference type="NCBI Taxonomy" id="90732"/>
    <lineage>
        <taxon>Bacteria</taxon>
        <taxon>Pseudomonadati</taxon>
        <taxon>Thermodesulfobacteriota</taxon>
        <taxon>Desulfobacteria</taxon>
        <taxon>Desulfobacterales</taxon>
        <taxon>Desulfobacteraceae</taxon>
        <taxon>Desulfobacula</taxon>
    </lineage>
</organism>
<evidence type="ECO:0000313" key="12">
    <source>
        <dbReference type="EMBL" id="SDU29514.1"/>
    </source>
</evidence>
<keyword evidence="8" id="KW-0798">TonB box</keyword>
<sequence>MAAFGQVTVPIAGSLDFTAGLRCERVNKELDYRHYDTRTDTGERLSSVEWSREEDWDALLPKAVLSWRMNKDAMTYFSVSQGDLAGGLNANGDDKETAKFDEQTSLNYEIGAKTAFLDNRLFFNAAKAHSQGIELELKARPLQGLDISTAFGWTDAEFDEYKNYTGKTPKQMPAYTFNLGIQYRVPCGFFVRGEMEGLGRTYYDEANTIKQDAFQLYHAKIGYEASNWDVYLYCNNLLDKEYFSSMSFGRFSVAEPRTFGVLASVQIHDSAKKINRVVIGLAKFMVCSFYKSGSGYETAFNFLLG</sequence>
<keyword evidence="13" id="KW-1185">Reference proteome</keyword>
<dbReference type="AlphaFoldDB" id="A0A1H2HCG3"/>
<gene>
    <name evidence="12" type="ORF">SAMN04487931_106166</name>
</gene>
<name>A0A1H2HCG3_9BACT</name>
<evidence type="ECO:0000256" key="7">
    <source>
        <dbReference type="ARBA" id="ARBA00023065"/>
    </source>
</evidence>
<evidence type="ECO:0000256" key="4">
    <source>
        <dbReference type="ARBA" id="ARBA00022496"/>
    </source>
</evidence>
<accession>A0A1H2HCG3</accession>
<evidence type="ECO:0000256" key="6">
    <source>
        <dbReference type="ARBA" id="ARBA00023004"/>
    </source>
</evidence>
<keyword evidence="4" id="KW-0410">Iron transport</keyword>
<dbReference type="PANTHER" id="PTHR32552">
    <property type="entry name" value="FERRICHROME IRON RECEPTOR-RELATED"/>
    <property type="match status" value="1"/>
</dbReference>
<keyword evidence="7" id="KW-0406">Ion transport</keyword>
<dbReference type="InterPro" id="IPR000531">
    <property type="entry name" value="Beta-barrel_TonB"/>
</dbReference>
<evidence type="ECO:0000256" key="1">
    <source>
        <dbReference type="ARBA" id="ARBA00004571"/>
    </source>
</evidence>
<evidence type="ECO:0000313" key="13">
    <source>
        <dbReference type="Proteomes" id="UP000199608"/>
    </source>
</evidence>
<dbReference type="Pfam" id="PF00593">
    <property type="entry name" value="TonB_dep_Rec_b-barrel"/>
    <property type="match status" value="1"/>
</dbReference>
<evidence type="ECO:0000256" key="9">
    <source>
        <dbReference type="ARBA" id="ARBA00023136"/>
    </source>
</evidence>